<dbReference type="GO" id="GO:0004519">
    <property type="term" value="F:endonuclease activity"/>
    <property type="evidence" value="ECO:0007669"/>
    <property type="project" value="UniProtKB-KW"/>
</dbReference>
<evidence type="ECO:0000259" key="1">
    <source>
        <dbReference type="Pfam" id="PF01844"/>
    </source>
</evidence>
<name>A0A0A0BGW8_9GAMM</name>
<accession>A0A0A0BGW8</accession>
<dbReference type="EMBL" id="JRQD01000003">
    <property type="protein sequence ID" value="KGM06942.1"/>
    <property type="molecule type" value="Genomic_DNA"/>
</dbReference>
<organism evidence="2 3">
    <name type="scientific">Methylophaga thiooxydans</name>
    <dbReference type="NCBI Taxonomy" id="392484"/>
    <lineage>
        <taxon>Bacteria</taxon>
        <taxon>Pseudomonadati</taxon>
        <taxon>Pseudomonadota</taxon>
        <taxon>Gammaproteobacteria</taxon>
        <taxon>Thiotrichales</taxon>
        <taxon>Piscirickettsiaceae</taxon>
        <taxon>Methylophaga</taxon>
    </lineage>
</organism>
<protein>
    <submittedName>
        <fullName evidence="2">Hnh endonuclease</fullName>
    </submittedName>
</protein>
<comment type="caution">
    <text evidence="2">The sequence shown here is derived from an EMBL/GenBank/DDBJ whole genome shotgun (WGS) entry which is preliminary data.</text>
</comment>
<keyword evidence="2" id="KW-0255">Endonuclease</keyword>
<dbReference type="InterPro" id="IPR003615">
    <property type="entry name" value="HNH_nuc"/>
</dbReference>
<proteinExistence type="predicted"/>
<dbReference type="CDD" id="cd00085">
    <property type="entry name" value="HNHc"/>
    <property type="match status" value="1"/>
</dbReference>
<keyword evidence="2" id="KW-0378">Hydrolase</keyword>
<evidence type="ECO:0000313" key="3">
    <source>
        <dbReference type="Proteomes" id="UP000029999"/>
    </source>
</evidence>
<sequence>MEQALIENIKALVQRNIGVSVNGSMGKTHPRKEIIFWFSNYNRGNGPVFTIRPQGLSRHLVTVRFGPYSSPCIQHIQENAGEDAYETAYAFTESLAKSLSIKVNGKEDLLGWAVSSQFQIEASRKVSDQHKPDNISETVKVAIIPLMAAMAELIGYEDTAFSEETGDLEGEITEVLIKKRERSPRNRLLCLAIHGEKCFICGSQPNSVYDASISSIIEVHHIEPLAEIDEAKKYNPRTDLIPLCPNCHRAIHKRTPAFRPEELMELLSK</sequence>
<evidence type="ECO:0000313" key="2">
    <source>
        <dbReference type="EMBL" id="KGM06942.1"/>
    </source>
</evidence>
<dbReference type="InterPro" id="IPR002711">
    <property type="entry name" value="HNH"/>
</dbReference>
<keyword evidence="2" id="KW-0540">Nuclease</keyword>
<dbReference type="STRING" id="392484.LP43_1437"/>
<dbReference type="AlphaFoldDB" id="A0A0A0BGW8"/>
<gene>
    <name evidence="2" type="ORF">LP43_1437</name>
</gene>
<reference evidence="2 3" key="1">
    <citation type="submission" date="2014-09" db="EMBL/GenBank/DDBJ databases">
        <authorList>
            <person name="Grob C."/>
            <person name="Taubert M."/>
            <person name="Howat A.M."/>
            <person name="Burns O.J."/>
            <person name="Dixon J.L."/>
            <person name="Chen Y."/>
            <person name="Murrell J.C."/>
        </authorList>
    </citation>
    <scope>NUCLEOTIDE SEQUENCE [LARGE SCALE GENOMIC DNA]</scope>
    <source>
        <strain evidence="2">L4</strain>
    </source>
</reference>
<dbReference type="RefSeq" id="WP_052094053.1">
    <property type="nucleotide sequence ID" value="NZ_JRQD01000003.1"/>
</dbReference>
<dbReference type="GO" id="GO:0003676">
    <property type="term" value="F:nucleic acid binding"/>
    <property type="evidence" value="ECO:0007669"/>
    <property type="project" value="InterPro"/>
</dbReference>
<dbReference type="Pfam" id="PF01844">
    <property type="entry name" value="HNH"/>
    <property type="match status" value="1"/>
</dbReference>
<dbReference type="GO" id="GO:0008270">
    <property type="term" value="F:zinc ion binding"/>
    <property type="evidence" value="ECO:0007669"/>
    <property type="project" value="InterPro"/>
</dbReference>
<feature type="domain" description="HNH" evidence="1">
    <location>
        <begin position="201"/>
        <end position="254"/>
    </location>
</feature>
<dbReference type="Gene3D" id="1.10.30.50">
    <property type="match status" value="1"/>
</dbReference>
<dbReference type="Proteomes" id="UP000029999">
    <property type="component" value="Unassembled WGS sequence"/>
</dbReference>